<dbReference type="OrthoDB" id="2789670at2759"/>
<gene>
    <name evidence="12" type="primary">LOC111317452</name>
</gene>
<dbReference type="PANTHER" id="PTHR47955">
    <property type="entry name" value="CYTOCHROME P450 FAMILY 71 PROTEIN"/>
    <property type="match status" value="1"/>
</dbReference>
<dbReference type="KEGG" id="dzi:111317452"/>
<evidence type="ECO:0000256" key="1">
    <source>
        <dbReference type="ARBA" id="ARBA00001971"/>
    </source>
</evidence>
<keyword evidence="10" id="KW-0732">Signal</keyword>
<evidence type="ECO:0000313" key="11">
    <source>
        <dbReference type="Proteomes" id="UP000515121"/>
    </source>
</evidence>
<protein>
    <submittedName>
        <fullName evidence="12">Cytochrome P450 71B35-like</fullName>
    </submittedName>
</protein>
<dbReference type="PROSITE" id="PS00086">
    <property type="entry name" value="CYTOCHROME_P450"/>
    <property type="match status" value="1"/>
</dbReference>
<keyword evidence="11" id="KW-1185">Reference proteome</keyword>
<dbReference type="PRINTS" id="PR00385">
    <property type="entry name" value="P450"/>
</dbReference>
<reference evidence="12" key="1">
    <citation type="submission" date="2025-08" db="UniProtKB">
        <authorList>
            <consortium name="RefSeq"/>
        </authorList>
    </citation>
    <scope>IDENTIFICATION</scope>
    <source>
        <tissue evidence="12">Fruit stalk</tissue>
    </source>
</reference>
<evidence type="ECO:0000256" key="9">
    <source>
        <dbReference type="RuleBase" id="RU000461"/>
    </source>
</evidence>
<dbReference type="SUPFAM" id="SSF48264">
    <property type="entry name" value="Cytochrome P450"/>
    <property type="match status" value="1"/>
</dbReference>
<evidence type="ECO:0000256" key="4">
    <source>
        <dbReference type="ARBA" id="ARBA00022723"/>
    </source>
</evidence>
<keyword evidence="6 8" id="KW-0408">Iron</keyword>
<dbReference type="InterPro" id="IPR001128">
    <property type="entry name" value="Cyt_P450"/>
</dbReference>
<dbReference type="AlphaFoldDB" id="A0A6P6BEY2"/>
<keyword evidence="7 9" id="KW-0503">Monooxygenase</keyword>
<organism evidence="11 12">
    <name type="scientific">Durio zibethinus</name>
    <name type="common">Durian</name>
    <dbReference type="NCBI Taxonomy" id="66656"/>
    <lineage>
        <taxon>Eukaryota</taxon>
        <taxon>Viridiplantae</taxon>
        <taxon>Streptophyta</taxon>
        <taxon>Embryophyta</taxon>
        <taxon>Tracheophyta</taxon>
        <taxon>Spermatophyta</taxon>
        <taxon>Magnoliopsida</taxon>
        <taxon>eudicotyledons</taxon>
        <taxon>Gunneridae</taxon>
        <taxon>Pentapetalae</taxon>
        <taxon>rosids</taxon>
        <taxon>malvids</taxon>
        <taxon>Malvales</taxon>
        <taxon>Malvaceae</taxon>
        <taxon>Helicteroideae</taxon>
        <taxon>Durio</taxon>
    </lineage>
</organism>
<dbReference type="GO" id="GO:0005506">
    <property type="term" value="F:iron ion binding"/>
    <property type="evidence" value="ECO:0007669"/>
    <property type="project" value="InterPro"/>
</dbReference>
<dbReference type="InterPro" id="IPR002401">
    <property type="entry name" value="Cyt_P450_E_grp-I"/>
</dbReference>
<keyword evidence="5 9" id="KW-0560">Oxidoreductase</keyword>
<sequence length="505" mass="57420">MWFALLLVLLPLLLLLKKDRKFVPPSPPKLPILGNLHQLGILPHSSLRDLSSKYGPVMLLHLGRLPTVVISSAEAARMVLKNHDLNCCTRPSLVALGRLSYNYLDISFSPYGDYWRQLRKLCVVELFSVKRVQSYRFIREEEVVSLIHSISPFGSSSPVNLTEKLFSFTASIIVRMAFGKTFQQSGFNNINDRFEEMVREAMGVLGSFSASEYFPYVGWIVDRLTGLHGRIERIFHKLDGLFEQVIDDHLNPGRTRPDGHEDIVEVLLRIQKDGIEFGEAPLTKNGIKAVIMVRLFLAGVDTNAATVNWAMAELARNPRVMKKTQDEVRTFAGKNGRVTEDEIDQLQYLKMVVKETLRLHPPAALLLPRETMSYFRINGYDIHPKTLIQVNVWAICRDPRYWQNAEDFFPERFSDSSIDFRGQHFQFLPFGGGRRSCPGMNLATRIVELALANLLLCFDWKIPLGMKGKLVIDMEEAAGPSLTVSKKTALHLVPVDRRSLEDHME</sequence>
<feature type="binding site" description="axial binding residue" evidence="8">
    <location>
        <position position="437"/>
    </location>
    <ligand>
        <name>heme</name>
        <dbReference type="ChEBI" id="CHEBI:30413"/>
    </ligand>
    <ligandPart>
        <name>Fe</name>
        <dbReference type="ChEBI" id="CHEBI:18248"/>
    </ligandPart>
</feature>
<dbReference type="Proteomes" id="UP000515121">
    <property type="component" value="Unplaced"/>
</dbReference>
<dbReference type="InterPro" id="IPR017972">
    <property type="entry name" value="Cyt_P450_CS"/>
</dbReference>
<comment type="cofactor">
    <cofactor evidence="1 8">
        <name>heme</name>
        <dbReference type="ChEBI" id="CHEBI:30413"/>
    </cofactor>
</comment>
<evidence type="ECO:0000256" key="2">
    <source>
        <dbReference type="ARBA" id="ARBA00010617"/>
    </source>
</evidence>
<evidence type="ECO:0000313" key="12">
    <source>
        <dbReference type="RefSeq" id="XP_022775610.1"/>
    </source>
</evidence>
<dbReference type="CDD" id="cd11072">
    <property type="entry name" value="CYP71-like"/>
    <property type="match status" value="1"/>
</dbReference>
<evidence type="ECO:0000256" key="7">
    <source>
        <dbReference type="ARBA" id="ARBA00023033"/>
    </source>
</evidence>
<evidence type="ECO:0000256" key="6">
    <source>
        <dbReference type="ARBA" id="ARBA00023004"/>
    </source>
</evidence>
<dbReference type="InterPro" id="IPR036396">
    <property type="entry name" value="Cyt_P450_sf"/>
</dbReference>
<keyword evidence="4 8" id="KW-0479">Metal-binding</keyword>
<accession>A0A6P6BEY2</accession>
<dbReference type="Pfam" id="PF00067">
    <property type="entry name" value="p450"/>
    <property type="match status" value="1"/>
</dbReference>
<name>A0A6P6BEY2_DURZI</name>
<comment type="similarity">
    <text evidence="2 9">Belongs to the cytochrome P450 family.</text>
</comment>
<keyword evidence="3 8" id="KW-0349">Heme</keyword>
<dbReference type="GO" id="GO:0020037">
    <property type="term" value="F:heme binding"/>
    <property type="evidence" value="ECO:0007669"/>
    <property type="project" value="InterPro"/>
</dbReference>
<dbReference type="GO" id="GO:0004497">
    <property type="term" value="F:monooxygenase activity"/>
    <property type="evidence" value="ECO:0007669"/>
    <property type="project" value="UniProtKB-KW"/>
</dbReference>
<evidence type="ECO:0000256" key="5">
    <source>
        <dbReference type="ARBA" id="ARBA00023002"/>
    </source>
</evidence>
<dbReference type="FunFam" id="1.10.630.10:FF:000011">
    <property type="entry name" value="Cytochrome P450 83B1"/>
    <property type="match status" value="1"/>
</dbReference>
<dbReference type="PANTHER" id="PTHR47955:SF19">
    <property type="entry name" value="CYTOCHROME P450 71A9-LIKE ISOFORM X1"/>
    <property type="match status" value="1"/>
</dbReference>
<evidence type="ECO:0000256" key="3">
    <source>
        <dbReference type="ARBA" id="ARBA00022617"/>
    </source>
</evidence>
<dbReference type="RefSeq" id="XP_022775610.1">
    <property type="nucleotide sequence ID" value="XM_022919875.1"/>
</dbReference>
<dbReference type="GO" id="GO:0016705">
    <property type="term" value="F:oxidoreductase activity, acting on paired donors, with incorporation or reduction of molecular oxygen"/>
    <property type="evidence" value="ECO:0007669"/>
    <property type="project" value="InterPro"/>
</dbReference>
<proteinExistence type="inferred from homology"/>
<feature type="chain" id="PRO_5027996278" evidence="10">
    <location>
        <begin position="21"/>
        <end position="505"/>
    </location>
</feature>
<evidence type="ECO:0000256" key="8">
    <source>
        <dbReference type="PIRSR" id="PIRSR602401-1"/>
    </source>
</evidence>
<evidence type="ECO:0000256" key="10">
    <source>
        <dbReference type="SAM" id="SignalP"/>
    </source>
</evidence>
<dbReference type="PRINTS" id="PR00463">
    <property type="entry name" value="EP450I"/>
</dbReference>
<dbReference type="Gene3D" id="1.10.630.10">
    <property type="entry name" value="Cytochrome P450"/>
    <property type="match status" value="1"/>
</dbReference>
<feature type="signal peptide" evidence="10">
    <location>
        <begin position="1"/>
        <end position="20"/>
    </location>
</feature>
<dbReference type="GeneID" id="111317452"/>